<evidence type="ECO:0000256" key="3">
    <source>
        <dbReference type="ARBA" id="ARBA00021644"/>
    </source>
</evidence>
<keyword evidence="6" id="KW-0808">Transferase</keyword>
<organism evidence="18 19">
    <name type="scientific">Strigamia maritima</name>
    <name type="common">European centipede</name>
    <name type="synonym">Geophilus maritimus</name>
    <dbReference type="NCBI Taxonomy" id="126957"/>
    <lineage>
        <taxon>Eukaryota</taxon>
        <taxon>Metazoa</taxon>
        <taxon>Ecdysozoa</taxon>
        <taxon>Arthropoda</taxon>
        <taxon>Myriapoda</taxon>
        <taxon>Chilopoda</taxon>
        <taxon>Pleurostigmophora</taxon>
        <taxon>Geophilomorpha</taxon>
        <taxon>Linotaeniidae</taxon>
        <taxon>Strigamia</taxon>
    </lineage>
</organism>
<keyword evidence="10 15" id="KW-0067">ATP-binding</keyword>
<dbReference type="EnsemblMetazoa" id="SMAR015137-RA">
    <property type="protein sequence ID" value="SMAR015137-PA"/>
    <property type="gene ID" value="SMAR015137"/>
</dbReference>
<feature type="binding site" evidence="15">
    <location>
        <position position="40"/>
    </location>
    <ligand>
        <name>ATP</name>
        <dbReference type="ChEBI" id="CHEBI:30616"/>
    </ligand>
</feature>
<dbReference type="InterPro" id="IPR045269">
    <property type="entry name" value="Atg1-like"/>
</dbReference>
<reference evidence="18" key="2">
    <citation type="submission" date="2015-02" db="UniProtKB">
        <authorList>
            <consortium name="EnsemblMetazoa"/>
        </authorList>
    </citation>
    <scope>IDENTIFICATION</scope>
</reference>
<name>T1JMQ7_STRMM</name>
<accession>T1JMQ7</accession>
<evidence type="ECO:0000256" key="6">
    <source>
        <dbReference type="ARBA" id="ARBA00022679"/>
    </source>
</evidence>
<dbReference type="GO" id="GO:0005829">
    <property type="term" value="C:cytosol"/>
    <property type="evidence" value="ECO:0007669"/>
    <property type="project" value="TreeGrafter"/>
</dbReference>
<dbReference type="GO" id="GO:0042594">
    <property type="term" value="P:response to starvation"/>
    <property type="evidence" value="ECO:0007669"/>
    <property type="project" value="TreeGrafter"/>
</dbReference>
<keyword evidence="5 16" id="KW-0723">Serine/threonine-protein kinase</keyword>
<evidence type="ECO:0000256" key="5">
    <source>
        <dbReference type="ARBA" id="ARBA00022527"/>
    </source>
</evidence>
<dbReference type="PANTHER" id="PTHR24348">
    <property type="entry name" value="SERINE/THREONINE-PROTEIN KINASE UNC-51-RELATED"/>
    <property type="match status" value="1"/>
</dbReference>
<dbReference type="STRING" id="126957.T1JMQ7"/>
<evidence type="ECO:0000256" key="7">
    <source>
        <dbReference type="ARBA" id="ARBA00022737"/>
    </source>
</evidence>
<sequence>MAAFPRIPGYIITEKVGSGSYATVYKAYRNDGKREVVAVKCVLISSLSKTSVENLLNEISLLKKLKHDNIVEMIDFQWDSEYIMIIMELSAFIRSRRSLPEKVVQFLRNQNICHMDLKPQNILLTSQHHDPVLKLADFGFAQYLKSDDDGTCLRGSPLYMAPEMLLKQKYDAKVDLWSVGVILYECLFGRAPYSSRTFTELAEKVKNPSPIEIPYGAQISRSCRDLLTKLLKRNPVERISFEDFFNHQFLDLEHTPSCRSYEKAAEIIADAVKKDEAQNYARAVELYCSGLQYLVAAIQYEQDSIRKTALRVKARNYMARAEYLKQMQFKRNKRKSSSSLTPCQELFLLSDDSQALHAALIVGESAEKLDQEDKYDEALNKYFLALDAMLPILQTELTGRRKELLNLQIRNWMERAEQIKYFQSLRIPEESIVINKKDGSTDNNCSIQ</sequence>
<protein>
    <recommendedName>
        <fullName evidence="3">Serine/threonine-protein kinase ULK3</fullName>
        <ecNumber evidence="2">2.7.11.1</ecNumber>
    </recommendedName>
    <alternativeName>
        <fullName evidence="12">Unc-51-like kinase 3</fullName>
    </alternativeName>
</protein>
<dbReference type="GO" id="GO:0034727">
    <property type="term" value="P:piecemeal microautophagy of the nucleus"/>
    <property type="evidence" value="ECO:0007669"/>
    <property type="project" value="TreeGrafter"/>
</dbReference>
<dbReference type="PANTHER" id="PTHR24348:SF65">
    <property type="entry name" value="SERINE_THREONINE-PROTEIN KINASE ULK3"/>
    <property type="match status" value="1"/>
</dbReference>
<dbReference type="GO" id="GO:0010506">
    <property type="term" value="P:regulation of autophagy"/>
    <property type="evidence" value="ECO:0007669"/>
    <property type="project" value="InterPro"/>
</dbReference>
<dbReference type="GO" id="GO:0005776">
    <property type="term" value="C:autophagosome"/>
    <property type="evidence" value="ECO:0007669"/>
    <property type="project" value="TreeGrafter"/>
</dbReference>
<comment type="subcellular location">
    <subcellularLocation>
        <location evidence="1">Cytoplasm</location>
    </subcellularLocation>
</comment>
<comment type="catalytic activity">
    <reaction evidence="14">
        <text>L-seryl-[protein] + ATP = O-phospho-L-seryl-[protein] + ADP + H(+)</text>
        <dbReference type="Rhea" id="RHEA:17989"/>
        <dbReference type="Rhea" id="RHEA-COMP:9863"/>
        <dbReference type="Rhea" id="RHEA-COMP:11604"/>
        <dbReference type="ChEBI" id="CHEBI:15378"/>
        <dbReference type="ChEBI" id="CHEBI:29999"/>
        <dbReference type="ChEBI" id="CHEBI:30616"/>
        <dbReference type="ChEBI" id="CHEBI:83421"/>
        <dbReference type="ChEBI" id="CHEBI:456216"/>
        <dbReference type="EC" id="2.7.11.1"/>
    </reaction>
</comment>
<dbReference type="Pfam" id="PF04212">
    <property type="entry name" value="MIT"/>
    <property type="match status" value="2"/>
</dbReference>
<evidence type="ECO:0000313" key="19">
    <source>
        <dbReference type="Proteomes" id="UP000014500"/>
    </source>
</evidence>
<keyword evidence="8 15" id="KW-0547">Nucleotide-binding</keyword>
<dbReference type="PROSITE" id="PS00107">
    <property type="entry name" value="PROTEIN_KINASE_ATP"/>
    <property type="match status" value="1"/>
</dbReference>
<dbReference type="AlphaFoldDB" id="T1JMQ7"/>
<dbReference type="PROSITE" id="PS50011">
    <property type="entry name" value="PROTEIN_KINASE_DOM"/>
    <property type="match status" value="1"/>
</dbReference>
<dbReference type="GO" id="GO:0000045">
    <property type="term" value="P:autophagosome assembly"/>
    <property type="evidence" value="ECO:0007669"/>
    <property type="project" value="TreeGrafter"/>
</dbReference>
<dbReference type="GO" id="GO:0005524">
    <property type="term" value="F:ATP binding"/>
    <property type="evidence" value="ECO:0007669"/>
    <property type="project" value="UniProtKB-UniRule"/>
</dbReference>
<dbReference type="GO" id="GO:0061709">
    <property type="term" value="P:reticulophagy"/>
    <property type="evidence" value="ECO:0007669"/>
    <property type="project" value="TreeGrafter"/>
</dbReference>
<dbReference type="PhylomeDB" id="T1JMQ7"/>
<dbReference type="Gene3D" id="1.20.58.80">
    <property type="entry name" value="Phosphotransferase system, lactose/cellobiose-type IIA subunit"/>
    <property type="match status" value="2"/>
</dbReference>
<keyword evidence="9" id="KW-0418">Kinase</keyword>
<dbReference type="SMART" id="SM00220">
    <property type="entry name" value="S_TKc"/>
    <property type="match status" value="1"/>
</dbReference>
<evidence type="ECO:0000256" key="2">
    <source>
        <dbReference type="ARBA" id="ARBA00012513"/>
    </source>
</evidence>
<dbReference type="InterPro" id="IPR036181">
    <property type="entry name" value="MIT_dom_sf"/>
</dbReference>
<dbReference type="InterPro" id="IPR000719">
    <property type="entry name" value="Prot_kinase_dom"/>
</dbReference>
<evidence type="ECO:0000256" key="9">
    <source>
        <dbReference type="ARBA" id="ARBA00022777"/>
    </source>
</evidence>
<dbReference type="SUPFAM" id="SSF116846">
    <property type="entry name" value="MIT domain"/>
    <property type="match status" value="2"/>
</dbReference>
<dbReference type="GO" id="GO:0004674">
    <property type="term" value="F:protein serine/threonine kinase activity"/>
    <property type="evidence" value="ECO:0007669"/>
    <property type="project" value="UniProtKB-KW"/>
</dbReference>
<dbReference type="Gene3D" id="3.30.200.20">
    <property type="entry name" value="Phosphorylase Kinase, domain 1"/>
    <property type="match status" value="1"/>
</dbReference>
<evidence type="ECO:0000256" key="13">
    <source>
        <dbReference type="ARBA" id="ARBA00047899"/>
    </source>
</evidence>
<dbReference type="InterPro" id="IPR008271">
    <property type="entry name" value="Ser/Thr_kinase_AS"/>
</dbReference>
<evidence type="ECO:0000256" key="12">
    <source>
        <dbReference type="ARBA" id="ARBA00032242"/>
    </source>
</evidence>
<evidence type="ECO:0000256" key="15">
    <source>
        <dbReference type="PROSITE-ProRule" id="PRU10141"/>
    </source>
</evidence>
<dbReference type="HOGENOM" id="CLU_000288_63_58_1"/>
<dbReference type="PROSITE" id="PS00108">
    <property type="entry name" value="PROTEIN_KINASE_ST"/>
    <property type="match status" value="1"/>
</dbReference>
<dbReference type="InterPro" id="IPR017441">
    <property type="entry name" value="Protein_kinase_ATP_BS"/>
</dbReference>
<feature type="domain" description="Protein kinase" evidence="17">
    <location>
        <begin position="10"/>
        <end position="250"/>
    </location>
</feature>
<evidence type="ECO:0000256" key="16">
    <source>
        <dbReference type="RuleBase" id="RU000304"/>
    </source>
</evidence>
<dbReference type="EC" id="2.7.11.1" evidence="2"/>
<dbReference type="GO" id="GO:0034045">
    <property type="term" value="C:phagophore assembly site membrane"/>
    <property type="evidence" value="ECO:0007669"/>
    <property type="project" value="TreeGrafter"/>
</dbReference>
<evidence type="ECO:0000256" key="1">
    <source>
        <dbReference type="ARBA" id="ARBA00004496"/>
    </source>
</evidence>
<dbReference type="SMART" id="SM00745">
    <property type="entry name" value="MIT"/>
    <property type="match status" value="2"/>
</dbReference>
<keyword evidence="19" id="KW-1185">Reference proteome</keyword>
<evidence type="ECO:0000256" key="10">
    <source>
        <dbReference type="ARBA" id="ARBA00022840"/>
    </source>
</evidence>
<dbReference type="EMBL" id="JH432130">
    <property type="status" value="NOT_ANNOTATED_CDS"/>
    <property type="molecule type" value="Genomic_DNA"/>
</dbReference>
<keyword evidence="7" id="KW-0677">Repeat</keyword>
<evidence type="ECO:0000256" key="11">
    <source>
        <dbReference type="ARBA" id="ARBA00023006"/>
    </source>
</evidence>
<comment type="similarity">
    <text evidence="16">Belongs to the protein kinase superfamily.</text>
</comment>
<dbReference type="eggNOG" id="KOG0595">
    <property type="taxonomic scope" value="Eukaryota"/>
</dbReference>
<dbReference type="InterPro" id="IPR007330">
    <property type="entry name" value="MIT_dom"/>
</dbReference>
<comment type="catalytic activity">
    <reaction evidence="13">
        <text>L-threonyl-[protein] + ATP = O-phospho-L-threonyl-[protein] + ADP + H(+)</text>
        <dbReference type="Rhea" id="RHEA:46608"/>
        <dbReference type="Rhea" id="RHEA-COMP:11060"/>
        <dbReference type="Rhea" id="RHEA-COMP:11605"/>
        <dbReference type="ChEBI" id="CHEBI:15378"/>
        <dbReference type="ChEBI" id="CHEBI:30013"/>
        <dbReference type="ChEBI" id="CHEBI:30616"/>
        <dbReference type="ChEBI" id="CHEBI:61977"/>
        <dbReference type="ChEBI" id="CHEBI:456216"/>
        <dbReference type="EC" id="2.7.11.1"/>
    </reaction>
</comment>
<evidence type="ECO:0000256" key="14">
    <source>
        <dbReference type="ARBA" id="ARBA00048679"/>
    </source>
</evidence>
<dbReference type="Gene3D" id="1.10.510.10">
    <property type="entry name" value="Transferase(Phosphotransferase) domain 1"/>
    <property type="match status" value="1"/>
</dbReference>
<dbReference type="Proteomes" id="UP000014500">
    <property type="component" value="Unassembled WGS sequence"/>
</dbReference>
<dbReference type="Pfam" id="PF00069">
    <property type="entry name" value="Pkinase"/>
    <property type="match status" value="1"/>
</dbReference>
<evidence type="ECO:0000256" key="4">
    <source>
        <dbReference type="ARBA" id="ARBA00022490"/>
    </source>
</evidence>
<dbReference type="OMA" id="TQAVEHD"/>
<dbReference type="GO" id="GO:0000422">
    <property type="term" value="P:autophagy of mitochondrion"/>
    <property type="evidence" value="ECO:0007669"/>
    <property type="project" value="TreeGrafter"/>
</dbReference>
<evidence type="ECO:0000256" key="8">
    <source>
        <dbReference type="ARBA" id="ARBA00022741"/>
    </source>
</evidence>
<proteinExistence type="inferred from homology"/>
<dbReference type="SUPFAM" id="SSF56112">
    <property type="entry name" value="Protein kinase-like (PK-like)"/>
    <property type="match status" value="1"/>
</dbReference>
<keyword evidence="4" id="KW-0963">Cytoplasm</keyword>
<evidence type="ECO:0000313" key="18">
    <source>
        <dbReference type="EnsemblMetazoa" id="SMAR015137-PA"/>
    </source>
</evidence>
<keyword evidence="11" id="KW-0072">Autophagy</keyword>
<evidence type="ECO:0000259" key="17">
    <source>
        <dbReference type="PROSITE" id="PS50011"/>
    </source>
</evidence>
<dbReference type="InterPro" id="IPR011009">
    <property type="entry name" value="Kinase-like_dom_sf"/>
</dbReference>
<reference evidence="19" key="1">
    <citation type="submission" date="2011-05" db="EMBL/GenBank/DDBJ databases">
        <authorList>
            <person name="Richards S.R."/>
            <person name="Qu J."/>
            <person name="Jiang H."/>
            <person name="Jhangiani S.N."/>
            <person name="Agravi P."/>
            <person name="Goodspeed R."/>
            <person name="Gross S."/>
            <person name="Mandapat C."/>
            <person name="Jackson L."/>
            <person name="Mathew T."/>
            <person name="Pu L."/>
            <person name="Thornton R."/>
            <person name="Saada N."/>
            <person name="Wilczek-Boney K.B."/>
            <person name="Lee S."/>
            <person name="Kovar C."/>
            <person name="Wu Y."/>
            <person name="Scherer S.E."/>
            <person name="Worley K.C."/>
            <person name="Muzny D.M."/>
            <person name="Gibbs R."/>
        </authorList>
    </citation>
    <scope>NUCLEOTIDE SEQUENCE</scope>
    <source>
        <strain evidence="19">Brora</strain>
    </source>
</reference>